<organism evidence="6 7">
    <name type="scientific">Lichenicola cladoniae</name>
    <dbReference type="NCBI Taxonomy" id="1484109"/>
    <lineage>
        <taxon>Bacteria</taxon>
        <taxon>Pseudomonadati</taxon>
        <taxon>Pseudomonadota</taxon>
        <taxon>Alphaproteobacteria</taxon>
        <taxon>Acetobacterales</taxon>
        <taxon>Acetobacteraceae</taxon>
        <taxon>Lichenicola</taxon>
    </lineage>
</organism>
<dbReference type="Gene3D" id="1.10.10.10">
    <property type="entry name" value="Winged helix-like DNA-binding domain superfamily/Winged helix DNA-binding domain"/>
    <property type="match status" value="1"/>
</dbReference>
<evidence type="ECO:0000256" key="1">
    <source>
        <dbReference type="ARBA" id="ARBA00009437"/>
    </source>
</evidence>
<dbReference type="FunFam" id="3.40.190.290:FF:000012">
    <property type="entry name" value="Transcriptional regulator, LysR family"/>
    <property type="match status" value="1"/>
</dbReference>
<dbReference type="PANTHER" id="PTHR30537">
    <property type="entry name" value="HTH-TYPE TRANSCRIPTIONAL REGULATOR"/>
    <property type="match status" value="1"/>
</dbReference>
<accession>A0A6M8HRH7</accession>
<dbReference type="Pfam" id="PF00126">
    <property type="entry name" value="HTH_1"/>
    <property type="match status" value="1"/>
</dbReference>
<dbReference type="InterPro" id="IPR036390">
    <property type="entry name" value="WH_DNA-bd_sf"/>
</dbReference>
<dbReference type="AlphaFoldDB" id="A0A6M8HRH7"/>
<sequence>MRREDMADLTLFLAVCEHGSFTGTARKIGLSQSAVSHAIRRLETRLGLRLLARTTRSVSPTEVGQQLIEILQPALENIDKRLAELRQRSERPVGTIRITATDHAAETLLWPALDELAASFPDIAVELSVEGGLVDIVEGRFDAGVRLGEEVSRDMVAIRIGPDMRMAAVATPDYLARRGTPQSPRDLAQHACINMRFESGDIYAWEFEKEGREIRSKVGGQWMINSSPLITRTVLAGRGISFQLEDAVRPMITDGRLVRLLEDWCPPFSGYHLYYPSRRHVSPAFRLLIEILRFRE</sequence>
<name>A0A6M8HRH7_9PROT</name>
<proteinExistence type="inferred from homology"/>
<evidence type="ECO:0000259" key="5">
    <source>
        <dbReference type="PROSITE" id="PS50931"/>
    </source>
</evidence>
<evidence type="ECO:0000256" key="4">
    <source>
        <dbReference type="ARBA" id="ARBA00023163"/>
    </source>
</evidence>
<dbReference type="SUPFAM" id="SSF46785">
    <property type="entry name" value="Winged helix' DNA-binding domain"/>
    <property type="match status" value="1"/>
</dbReference>
<evidence type="ECO:0000313" key="6">
    <source>
        <dbReference type="EMBL" id="QKE91083.1"/>
    </source>
</evidence>
<dbReference type="InterPro" id="IPR058163">
    <property type="entry name" value="LysR-type_TF_proteobact-type"/>
</dbReference>
<keyword evidence="7" id="KW-1185">Reference proteome</keyword>
<dbReference type="EMBL" id="CP053708">
    <property type="protein sequence ID" value="QKE91083.1"/>
    <property type="molecule type" value="Genomic_DNA"/>
</dbReference>
<evidence type="ECO:0000313" key="7">
    <source>
        <dbReference type="Proteomes" id="UP000500767"/>
    </source>
</evidence>
<comment type="similarity">
    <text evidence="1">Belongs to the LysR transcriptional regulatory family.</text>
</comment>
<dbReference type="GO" id="GO:0006351">
    <property type="term" value="P:DNA-templated transcription"/>
    <property type="evidence" value="ECO:0007669"/>
    <property type="project" value="TreeGrafter"/>
</dbReference>
<dbReference type="GO" id="GO:0043565">
    <property type="term" value="F:sequence-specific DNA binding"/>
    <property type="evidence" value="ECO:0007669"/>
    <property type="project" value="TreeGrafter"/>
</dbReference>
<dbReference type="SUPFAM" id="SSF53850">
    <property type="entry name" value="Periplasmic binding protein-like II"/>
    <property type="match status" value="1"/>
</dbReference>
<feature type="domain" description="HTH lysR-type" evidence="5">
    <location>
        <begin position="4"/>
        <end position="61"/>
    </location>
</feature>
<protein>
    <submittedName>
        <fullName evidence="6">LysR family transcriptional regulator</fullName>
    </submittedName>
</protein>
<dbReference type="Gene3D" id="3.40.190.290">
    <property type="match status" value="1"/>
</dbReference>
<keyword evidence="2" id="KW-0805">Transcription regulation</keyword>
<gene>
    <name evidence="6" type="ORF">HN018_14430</name>
</gene>
<keyword evidence="3" id="KW-0238">DNA-binding</keyword>
<dbReference type="CDD" id="cd08474">
    <property type="entry name" value="PBP2_CrgA_like_5"/>
    <property type="match status" value="1"/>
</dbReference>
<dbReference type="GO" id="GO:0003700">
    <property type="term" value="F:DNA-binding transcription factor activity"/>
    <property type="evidence" value="ECO:0007669"/>
    <property type="project" value="InterPro"/>
</dbReference>
<keyword evidence="4" id="KW-0804">Transcription</keyword>
<dbReference type="PANTHER" id="PTHR30537:SF1">
    <property type="entry name" value="HTH-TYPE TRANSCRIPTIONAL REGULATOR PGRR"/>
    <property type="match status" value="1"/>
</dbReference>
<dbReference type="Pfam" id="PF03466">
    <property type="entry name" value="LysR_substrate"/>
    <property type="match status" value="1"/>
</dbReference>
<reference evidence="6 7" key="1">
    <citation type="journal article" date="2014" name="World J. Microbiol. Biotechnol.">
        <title>Biodiversity and physiological characteristics of Antarctic and Arctic lichens-associated bacteria.</title>
        <authorList>
            <person name="Lee Y.M."/>
            <person name="Kim E.H."/>
            <person name="Lee H.K."/>
            <person name="Hong S.G."/>
        </authorList>
    </citation>
    <scope>NUCLEOTIDE SEQUENCE [LARGE SCALE GENOMIC DNA]</scope>
    <source>
        <strain evidence="6 7">PAMC 26569</strain>
    </source>
</reference>
<dbReference type="InterPro" id="IPR036388">
    <property type="entry name" value="WH-like_DNA-bd_sf"/>
</dbReference>
<dbReference type="InterPro" id="IPR005119">
    <property type="entry name" value="LysR_subst-bd"/>
</dbReference>
<dbReference type="InterPro" id="IPR000847">
    <property type="entry name" value="LysR_HTH_N"/>
</dbReference>
<evidence type="ECO:0000256" key="2">
    <source>
        <dbReference type="ARBA" id="ARBA00023015"/>
    </source>
</evidence>
<dbReference type="PRINTS" id="PR00039">
    <property type="entry name" value="HTHLYSR"/>
</dbReference>
<dbReference type="FunFam" id="1.10.10.10:FF:000001">
    <property type="entry name" value="LysR family transcriptional regulator"/>
    <property type="match status" value="1"/>
</dbReference>
<dbReference type="KEGG" id="lck:HN018_14430"/>
<evidence type="ECO:0000256" key="3">
    <source>
        <dbReference type="ARBA" id="ARBA00023125"/>
    </source>
</evidence>
<dbReference type="PROSITE" id="PS50931">
    <property type="entry name" value="HTH_LYSR"/>
    <property type="match status" value="1"/>
</dbReference>
<dbReference type="Proteomes" id="UP000500767">
    <property type="component" value="Chromosome"/>
</dbReference>